<dbReference type="EMBL" id="WHSC02000006">
    <property type="protein sequence ID" value="MDO6122346.1"/>
    <property type="molecule type" value="Genomic_DNA"/>
</dbReference>
<name>A0ABT8XGE9_9HYPH</name>
<feature type="signal peptide" evidence="1">
    <location>
        <begin position="1"/>
        <end position="22"/>
    </location>
</feature>
<evidence type="ECO:0000313" key="2">
    <source>
        <dbReference type="EMBL" id="MDO6122346.1"/>
    </source>
</evidence>
<dbReference type="RefSeq" id="WP_244760053.1">
    <property type="nucleotide sequence ID" value="NZ_JALJCJ010000002.1"/>
</dbReference>
<feature type="chain" id="PRO_5045880933" evidence="1">
    <location>
        <begin position="23"/>
        <end position="170"/>
    </location>
</feature>
<dbReference type="Proteomes" id="UP001177080">
    <property type="component" value="Unassembled WGS sequence"/>
</dbReference>
<comment type="caution">
    <text evidence="2">The sequence shown here is derived from an EMBL/GenBank/DDBJ whole genome shotgun (WGS) entry which is preliminary data.</text>
</comment>
<keyword evidence="3" id="KW-1185">Reference proteome</keyword>
<sequence length="170" mass="18256">MRGKTAVIVALVGLALPVAAVAQPLDPLLAGFDDACNYTDALGDLLQSTYAFARKQGTVAIPEGYESVFGKPAVQSVDEYLHITLPVLDGTWRNVPVKEIEVYITELESGFSSHTVVFATNALKQAEAAFKERGAAAQKKLASQDEAEFGWQTGFAVRDGAPRYECDLST</sequence>
<proteinExistence type="predicted"/>
<evidence type="ECO:0000313" key="3">
    <source>
        <dbReference type="Proteomes" id="UP001177080"/>
    </source>
</evidence>
<protein>
    <submittedName>
        <fullName evidence="2">Uncharacterized protein</fullName>
    </submittedName>
</protein>
<evidence type="ECO:0000256" key="1">
    <source>
        <dbReference type="SAM" id="SignalP"/>
    </source>
</evidence>
<accession>A0ABT8XGE9</accession>
<gene>
    <name evidence="2" type="ORF">GB928_014230</name>
</gene>
<reference evidence="2" key="1">
    <citation type="submission" date="2022-04" db="EMBL/GenBank/DDBJ databases">
        <title>Shinella lacus sp. nov., a novel member of the genus Shinella from water.</title>
        <authorList>
            <person name="Deng Y."/>
        </authorList>
    </citation>
    <scope>NUCLEOTIDE SEQUENCE</scope>
    <source>
        <strain evidence="2">JCM 31239</strain>
    </source>
</reference>
<keyword evidence="1" id="KW-0732">Signal</keyword>
<organism evidence="2 3">
    <name type="scientific">Shinella curvata</name>
    <dbReference type="NCBI Taxonomy" id="1817964"/>
    <lineage>
        <taxon>Bacteria</taxon>
        <taxon>Pseudomonadati</taxon>
        <taxon>Pseudomonadota</taxon>
        <taxon>Alphaproteobacteria</taxon>
        <taxon>Hyphomicrobiales</taxon>
        <taxon>Rhizobiaceae</taxon>
        <taxon>Shinella</taxon>
    </lineage>
</organism>